<dbReference type="Proteomes" id="UP000325957">
    <property type="component" value="Unassembled WGS sequence"/>
</dbReference>
<feature type="region of interest" description="Disordered" evidence="1">
    <location>
        <begin position="146"/>
        <end position="190"/>
    </location>
</feature>
<keyword evidence="2" id="KW-0472">Membrane</keyword>
<comment type="caution">
    <text evidence="3">The sequence shown here is derived from an EMBL/GenBank/DDBJ whole genome shotgun (WGS) entry which is preliminary data.</text>
</comment>
<organism evidence="3 4">
    <name type="scientific">Kocuria coralli</name>
    <dbReference type="NCBI Taxonomy" id="1461025"/>
    <lineage>
        <taxon>Bacteria</taxon>
        <taxon>Bacillati</taxon>
        <taxon>Actinomycetota</taxon>
        <taxon>Actinomycetes</taxon>
        <taxon>Micrococcales</taxon>
        <taxon>Micrococcaceae</taxon>
        <taxon>Kocuria</taxon>
    </lineage>
</organism>
<name>A0A5J5KTW5_9MICC</name>
<evidence type="ECO:0000256" key="2">
    <source>
        <dbReference type="SAM" id="Phobius"/>
    </source>
</evidence>
<feature type="transmembrane region" description="Helical" evidence="2">
    <location>
        <begin position="72"/>
        <end position="93"/>
    </location>
</feature>
<accession>A0A5J5KTW5</accession>
<evidence type="ECO:0000256" key="1">
    <source>
        <dbReference type="SAM" id="MobiDB-lite"/>
    </source>
</evidence>
<proteinExistence type="predicted"/>
<keyword evidence="2" id="KW-1133">Transmembrane helix</keyword>
<feature type="transmembrane region" description="Helical" evidence="2">
    <location>
        <begin position="12"/>
        <end position="32"/>
    </location>
</feature>
<evidence type="ECO:0000313" key="4">
    <source>
        <dbReference type="Proteomes" id="UP000325957"/>
    </source>
</evidence>
<keyword evidence="4" id="KW-1185">Reference proteome</keyword>
<dbReference type="OrthoDB" id="3288304at2"/>
<protein>
    <submittedName>
        <fullName evidence="3">ABC transporter permease</fullName>
    </submittedName>
</protein>
<evidence type="ECO:0000313" key="3">
    <source>
        <dbReference type="EMBL" id="KAA9393227.1"/>
    </source>
</evidence>
<dbReference type="RefSeq" id="WP_158034772.1">
    <property type="nucleotide sequence ID" value="NZ_ML708627.1"/>
</dbReference>
<gene>
    <name evidence="3" type="ORF">FCK90_13160</name>
</gene>
<dbReference type="EMBL" id="SZWF01000023">
    <property type="protein sequence ID" value="KAA9393227.1"/>
    <property type="molecule type" value="Genomic_DNA"/>
</dbReference>
<dbReference type="AlphaFoldDB" id="A0A5J5KTW5"/>
<reference evidence="3 4" key="1">
    <citation type="submission" date="2019-05" db="EMBL/GenBank/DDBJ databases">
        <title>Kocuria coralli sp. nov., a novel actinobacterium isolated from coral reef seawater.</title>
        <authorList>
            <person name="Li J."/>
        </authorList>
    </citation>
    <scope>NUCLEOTIDE SEQUENCE [LARGE SCALE GENOMIC DNA]</scope>
    <source>
        <strain evidence="3 4">SCSIO 13007</strain>
    </source>
</reference>
<sequence length="190" mass="21101">MNGLSYFCGRFIAAPAMTVFIFLSIPASGAAFPEWFMPEPFRWLNNLVVGSGITEMLKRLVYDVGPGYARGWMMLGCYAVIGLLLTLVGKPYWERQRVRRMLRGKTTMMQDAQRASGRQHEKDRETILGDFGLEATTSGIIMQRNPAVPASETPPSGSPARGQLDTTSMWALGGPLEQDLGETQEPPERR</sequence>
<keyword evidence="2" id="KW-0812">Transmembrane</keyword>